<evidence type="ECO:0000313" key="3">
    <source>
        <dbReference type="EMBL" id="KFN44607.1"/>
    </source>
</evidence>
<keyword evidence="1" id="KW-0808">Transferase</keyword>
<dbReference type="InterPro" id="IPR001296">
    <property type="entry name" value="Glyco_trans_1"/>
</dbReference>
<evidence type="ECO:0000259" key="2">
    <source>
        <dbReference type="Pfam" id="PF00534"/>
    </source>
</evidence>
<proteinExistence type="predicted"/>
<dbReference type="GO" id="GO:0016757">
    <property type="term" value="F:glycosyltransferase activity"/>
    <property type="evidence" value="ECO:0007669"/>
    <property type="project" value="InterPro"/>
</dbReference>
<dbReference type="EMBL" id="AVCI01000001">
    <property type="protein sequence ID" value="KFN44607.1"/>
    <property type="molecule type" value="Genomic_DNA"/>
</dbReference>
<evidence type="ECO:0000313" key="4">
    <source>
        <dbReference type="Proteomes" id="UP000029385"/>
    </source>
</evidence>
<name>A0A091AZ78_9GAMM</name>
<gene>
    <name evidence="3" type="ORF">N789_00950</name>
</gene>
<dbReference type="RefSeq" id="WP_022968776.1">
    <property type="nucleotide sequence ID" value="NZ_ATVD01000002.1"/>
</dbReference>
<dbReference type="Pfam" id="PF00534">
    <property type="entry name" value="Glycos_transf_1"/>
    <property type="match status" value="1"/>
</dbReference>
<dbReference type="PANTHER" id="PTHR46401:SF2">
    <property type="entry name" value="GLYCOSYLTRANSFERASE WBBK-RELATED"/>
    <property type="match status" value="1"/>
</dbReference>
<feature type="domain" description="Glycosyl transferase family 1" evidence="2">
    <location>
        <begin position="182"/>
        <end position="339"/>
    </location>
</feature>
<dbReference type="Gene3D" id="3.40.50.2000">
    <property type="entry name" value="Glycogen Phosphorylase B"/>
    <property type="match status" value="2"/>
</dbReference>
<reference evidence="3 4" key="1">
    <citation type="submission" date="2013-09" db="EMBL/GenBank/DDBJ databases">
        <title>Genome sequencing of Arenimonas oryziterrae.</title>
        <authorList>
            <person name="Chen F."/>
            <person name="Wang G."/>
        </authorList>
    </citation>
    <scope>NUCLEOTIDE SEQUENCE [LARGE SCALE GENOMIC DNA]</scope>
    <source>
        <strain evidence="3 4">YC6267</strain>
    </source>
</reference>
<dbReference type="Proteomes" id="UP000029385">
    <property type="component" value="Unassembled WGS sequence"/>
</dbReference>
<dbReference type="GO" id="GO:0009103">
    <property type="term" value="P:lipopolysaccharide biosynthetic process"/>
    <property type="evidence" value="ECO:0007669"/>
    <property type="project" value="TreeGrafter"/>
</dbReference>
<dbReference type="eggNOG" id="COG0438">
    <property type="taxonomic scope" value="Bacteria"/>
</dbReference>
<organism evidence="3 4">
    <name type="scientific">Arenimonas oryziterrae DSM 21050 = YC6267</name>
    <dbReference type="NCBI Taxonomy" id="1121015"/>
    <lineage>
        <taxon>Bacteria</taxon>
        <taxon>Pseudomonadati</taxon>
        <taxon>Pseudomonadota</taxon>
        <taxon>Gammaproteobacteria</taxon>
        <taxon>Lysobacterales</taxon>
        <taxon>Lysobacteraceae</taxon>
        <taxon>Arenimonas</taxon>
    </lineage>
</organism>
<protein>
    <recommendedName>
        <fullName evidence="2">Glycosyl transferase family 1 domain-containing protein</fullName>
    </recommendedName>
</protein>
<dbReference type="PATRIC" id="fig|1121015.4.peg.188"/>
<evidence type="ECO:0000256" key="1">
    <source>
        <dbReference type="ARBA" id="ARBA00022679"/>
    </source>
</evidence>
<dbReference type="STRING" id="1121015.GCA_000420545_01136"/>
<accession>A0A091AZ78</accession>
<dbReference type="CDD" id="cd03801">
    <property type="entry name" value="GT4_PimA-like"/>
    <property type="match status" value="1"/>
</dbReference>
<keyword evidence="4" id="KW-1185">Reference proteome</keyword>
<dbReference type="AlphaFoldDB" id="A0A091AZ78"/>
<dbReference type="PANTHER" id="PTHR46401">
    <property type="entry name" value="GLYCOSYLTRANSFERASE WBBK-RELATED"/>
    <property type="match status" value="1"/>
</dbReference>
<comment type="caution">
    <text evidence="3">The sequence shown here is derived from an EMBL/GenBank/DDBJ whole genome shotgun (WGS) entry which is preliminary data.</text>
</comment>
<dbReference type="SUPFAM" id="SSF53756">
    <property type="entry name" value="UDP-Glycosyltransferase/glycogen phosphorylase"/>
    <property type="match status" value="1"/>
</dbReference>
<sequence length="362" mass="40318">MKIAMLAPAILGRDAIGADIREMVAILRARGDELRLFAEEPSDLQEETVHSYTTLREWLTGADDLLIYHHSIGWPSAEALLRGLRCRRIVRYHNITPPQFFYGINHSYLRACAAGRAEVARLVAIPGLEWISDSSYNEDELIELGLDRARSHIVAPFHRMEHLLEIEPDHRALSRLSVCGAKLLMVGRLAPNKGYLPLIDAFACYVANYDPDAELMIVGKKDPRLSKYQLRMQERIAAYGLAGQVHVFENVGDTVLKACYERADAMLYLSEHEGFGVPLVEAMVMGLPIIGRATAATPATVGEAGLLWDDVDPRLYAASIARLVRDPELRERMVKAGEARFLEEFDIAVLARKFLAALGKAA</sequence>
<dbReference type="OrthoDB" id="9801609at2"/>